<dbReference type="PROSITE" id="PS01124">
    <property type="entry name" value="HTH_ARAC_FAMILY_2"/>
    <property type="match status" value="1"/>
</dbReference>
<dbReference type="InterPro" id="IPR009057">
    <property type="entry name" value="Homeodomain-like_sf"/>
</dbReference>
<dbReference type="RefSeq" id="WP_301318754.1">
    <property type="nucleotide sequence ID" value="NZ_BAAAVB010000025.1"/>
</dbReference>
<dbReference type="EMBL" id="JAMTCO010000003">
    <property type="protein sequence ID" value="MCP2268927.1"/>
    <property type="molecule type" value="Genomic_DNA"/>
</dbReference>
<evidence type="ECO:0000313" key="5">
    <source>
        <dbReference type="EMBL" id="MCP2268927.1"/>
    </source>
</evidence>
<feature type="domain" description="HTH araC/xylS-type" evidence="4">
    <location>
        <begin position="169"/>
        <end position="268"/>
    </location>
</feature>
<accession>A0ABT1I8L9</accession>
<protein>
    <submittedName>
        <fullName evidence="5">AraC-type DNA-binding protein</fullName>
    </submittedName>
</protein>
<keyword evidence="3" id="KW-0804">Transcription</keyword>
<evidence type="ECO:0000313" key="6">
    <source>
        <dbReference type="Proteomes" id="UP001205185"/>
    </source>
</evidence>
<dbReference type="InterPro" id="IPR050204">
    <property type="entry name" value="AraC_XylS_family_regulators"/>
</dbReference>
<name>A0ABT1I8L9_9PSEU</name>
<dbReference type="Pfam" id="PF20240">
    <property type="entry name" value="DUF6597"/>
    <property type="match status" value="1"/>
</dbReference>
<keyword evidence="6" id="KW-1185">Reference proteome</keyword>
<gene>
    <name evidence="5" type="ORF">LV75_001414</name>
</gene>
<proteinExistence type="predicted"/>
<comment type="caution">
    <text evidence="5">The sequence shown here is derived from an EMBL/GenBank/DDBJ whole genome shotgun (WGS) entry which is preliminary data.</text>
</comment>
<evidence type="ECO:0000259" key="4">
    <source>
        <dbReference type="PROSITE" id="PS01124"/>
    </source>
</evidence>
<dbReference type="InterPro" id="IPR046532">
    <property type="entry name" value="DUF6597"/>
</dbReference>
<reference evidence="5 6" key="1">
    <citation type="submission" date="2022-06" db="EMBL/GenBank/DDBJ databases">
        <title>Genomic Encyclopedia of Archaeal and Bacterial Type Strains, Phase II (KMG-II): from individual species to whole genera.</title>
        <authorList>
            <person name="Goeker M."/>
        </authorList>
    </citation>
    <scope>NUCLEOTIDE SEQUENCE [LARGE SCALE GENOMIC DNA]</scope>
    <source>
        <strain evidence="5 6">DSM 44255</strain>
    </source>
</reference>
<dbReference type="Pfam" id="PF12833">
    <property type="entry name" value="HTH_18"/>
    <property type="match status" value="1"/>
</dbReference>
<dbReference type="SUPFAM" id="SSF46689">
    <property type="entry name" value="Homeodomain-like"/>
    <property type="match status" value="1"/>
</dbReference>
<keyword evidence="2 5" id="KW-0238">DNA-binding</keyword>
<dbReference type="Proteomes" id="UP001205185">
    <property type="component" value="Unassembled WGS sequence"/>
</dbReference>
<dbReference type="GO" id="GO:0003677">
    <property type="term" value="F:DNA binding"/>
    <property type="evidence" value="ECO:0007669"/>
    <property type="project" value="UniProtKB-KW"/>
</dbReference>
<dbReference type="PANTHER" id="PTHR46796:SF15">
    <property type="entry name" value="BLL1074 PROTEIN"/>
    <property type="match status" value="1"/>
</dbReference>
<sequence length="269" mass="29556">MADWSLVVARKDIERSPSEHVFSRPDPRLAGLVRTYAAHTFPNTEPTPWRVTPLTVLTVVLDLEAPQRRLPDGTDLPSCPVLGLRDRPLDLEQAGVARGVSITLTPPGAYALFGLPLKELANETVPLADLLRVDLLRERLAEADGWPERFRLLDAYLLGRVARGPALSGQVEGAWHRLMSSPVSVGALAEASGWTRQHFHARFREQIGLAPRTVARIARLNRAALLLARPEPPSLAAVAHVCGYVDQPHLNRDFRTLTGCTPTDYRTGG</sequence>
<dbReference type="PROSITE" id="PS00041">
    <property type="entry name" value="HTH_ARAC_FAMILY_1"/>
    <property type="match status" value="1"/>
</dbReference>
<dbReference type="PANTHER" id="PTHR46796">
    <property type="entry name" value="HTH-TYPE TRANSCRIPTIONAL ACTIVATOR RHAS-RELATED"/>
    <property type="match status" value="1"/>
</dbReference>
<dbReference type="Gene3D" id="1.10.10.60">
    <property type="entry name" value="Homeodomain-like"/>
    <property type="match status" value="1"/>
</dbReference>
<dbReference type="SMART" id="SM00342">
    <property type="entry name" value="HTH_ARAC"/>
    <property type="match status" value="1"/>
</dbReference>
<evidence type="ECO:0000256" key="3">
    <source>
        <dbReference type="ARBA" id="ARBA00023163"/>
    </source>
</evidence>
<evidence type="ECO:0000256" key="2">
    <source>
        <dbReference type="ARBA" id="ARBA00023125"/>
    </source>
</evidence>
<dbReference type="InterPro" id="IPR018062">
    <property type="entry name" value="HTH_AraC-typ_CS"/>
</dbReference>
<evidence type="ECO:0000256" key="1">
    <source>
        <dbReference type="ARBA" id="ARBA00023015"/>
    </source>
</evidence>
<keyword evidence="1" id="KW-0805">Transcription regulation</keyword>
<dbReference type="InterPro" id="IPR018060">
    <property type="entry name" value="HTH_AraC"/>
</dbReference>
<organism evidence="5 6">
    <name type="scientific">Actinokineospora diospyrosa</name>
    <dbReference type="NCBI Taxonomy" id="103728"/>
    <lineage>
        <taxon>Bacteria</taxon>
        <taxon>Bacillati</taxon>
        <taxon>Actinomycetota</taxon>
        <taxon>Actinomycetes</taxon>
        <taxon>Pseudonocardiales</taxon>
        <taxon>Pseudonocardiaceae</taxon>
        <taxon>Actinokineospora</taxon>
    </lineage>
</organism>